<name>A0A6L2L5S3_TANCI</name>
<accession>A0A6L2L5S3</accession>
<feature type="region of interest" description="Disordered" evidence="1">
    <location>
        <begin position="1"/>
        <end position="33"/>
    </location>
</feature>
<organism evidence="2">
    <name type="scientific">Tanacetum cinerariifolium</name>
    <name type="common">Dalmatian daisy</name>
    <name type="synonym">Chrysanthemum cinerariifolium</name>
    <dbReference type="NCBI Taxonomy" id="118510"/>
    <lineage>
        <taxon>Eukaryota</taxon>
        <taxon>Viridiplantae</taxon>
        <taxon>Streptophyta</taxon>
        <taxon>Embryophyta</taxon>
        <taxon>Tracheophyta</taxon>
        <taxon>Spermatophyta</taxon>
        <taxon>Magnoliopsida</taxon>
        <taxon>eudicotyledons</taxon>
        <taxon>Gunneridae</taxon>
        <taxon>Pentapetalae</taxon>
        <taxon>asterids</taxon>
        <taxon>campanulids</taxon>
        <taxon>Asterales</taxon>
        <taxon>Asteraceae</taxon>
        <taxon>Asteroideae</taxon>
        <taxon>Anthemideae</taxon>
        <taxon>Anthemidinae</taxon>
        <taxon>Tanacetum</taxon>
    </lineage>
</organism>
<dbReference type="AlphaFoldDB" id="A0A6L2L5S3"/>
<feature type="region of interest" description="Disordered" evidence="1">
    <location>
        <begin position="353"/>
        <end position="395"/>
    </location>
</feature>
<feature type="compositionally biased region" description="Basic and acidic residues" evidence="1">
    <location>
        <begin position="14"/>
        <end position="27"/>
    </location>
</feature>
<evidence type="ECO:0000313" key="2">
    <source>
        <dbReference type="EMBL" id="GEU55635.1"/>
    </source>
</evidence>
<sequence>MKRSQEEVNIQAWENHEKRKAEMEPTRIEGSAIGIRACRETLRNDENATNPPPVPPIQQAPHTLSTIKLPILKKGDTNEVSTAYGVSTSSGHNSQKEGSSSYTDELMYSFFANQSSGLQLDHEDLEQVDEFDLEEIYLKWQVAMISMRLKKFYKKTGRKLHFNVKEPVGFDKTKVDCFNCHNTWHFAREPAKQDEPKAMVTINEDGVNWTGHAEDDTENYALMALNSSNLSLDTEVTSCSKECEESYTKLKKLYDEQREQLGDASIEIQAYTLALKRLGYGNQIHEAVLSYENEVLESVFDSRSSDVEDSHVNDRYAKVKGMHAVPLPMTGIYMPLKSNFGIDESKFTYGLKQSKNSDSGAKTSDIASCESNSSVETLESVPKPDESKPKAASGHIVWSDAPIIEEYESDSDDEYVFKALVE</sequence>
<dbReference type="EMBL" id="BKCJ010003528">
    <property type="protein sequence ID" value="GEU55635.1"/>
    <property type="molecule type" value="Genomic_DNA"/>
</dbReference>
<comment type="caution">
    <text evidence="2">The sequence shown here is derived from an EMBL/GenBank/DDBJ whole genome shotgun (WGS) entry which is preliminary data.</text>
</comment>
<evidence type="ECO:0000256" key="1">
    <source>
        <dbReference type="SAM" id="MobiDB-lite"/>
    </source>
</evidence>
<gene>
    <name evidence="2" type="ORF">Tci_027613</name>
</gene>
<reference evidence="2" key="1">
    <citation type="journal article" date="2019" name="Sci. Rep.">
        <title>Draft genome of Tanacetum cinerariifolium, the natural source of mosquito coil.</title>
        <authorList>
            <person name="Yamashiro T."/>
            <person name="Shiraishi A."/>
            <person name="Satake H."/>
            <person name="Nakayama K."/>
        </authorList>
    </citation>
    <scope>NUCLEOTIDE SEQUENCE</scope>
</reference>
<proteinExistence type="predicted"/>
<feature type="compositionally biased region" description="Polar residues" evidence="1">
    <location>
        <begin position="353"/>
        <end position="377"/>
    </location>
</feature>
<protein>
    <submittedName>
        <fullName evidence="2">Ribonuclease H-like domain-containing protein</fullName>
    </submittedName>
</protein>